<name>B0CT52_LACBS</name>
<dbReference type="GeneID" id="6070628"/>
<dbReference type="Proteomes" id="UP000001194">
    <property type="component" value="Unassembled WGS sequence"/>
</dbReference>
<gene>
    <name evidence="1" type="ORF">LACBIDRAFT_305009</name>
</gene>
<sequence length="56" mass="6082">MGTSNAGNDDRQLEECYSKPISACCSSLPERIAKVPPTANRCMIENSVMNLLSSFT</sequence>
<protein>
    <submittedName>
        <fullName evidence="1">Predicted protein</fullName>
    </submittedName>
</protein>
<dbReference type="HOGENOM" id="CLU_211259_0_0_1"/>
<dbReference type="RefSeq" id="XP_001875006.1">
    <property type="nucleotide sequence ID" value="XM_001874971.1"/>
</dbReference>
<dbReference type="KEGG" id="lbc:LACBIDRAFT_305009"/>
<accession>B0CT52</accession>
<evidence type="ECO:0000313" key="1">
    <source>
        <dbReference type="EMBL" id="EDR14447.1"/>
    </source>
</evidence>
<proteinExistence type="predicted"/>
<evidence type="ECO:0000313" key="2">
    <source>
        <dbReference type="Proteomes" id="UP000001194"/>
    </source>
</evidence>
<reference evidence="1 2" key="1">
    <citation type="journal article" date="2008" name="Nature">
        <title>The genome of Laccaria bicolor provides insights into mycorrhizal symbiosis.</title>
        <authorList>
            <person name="Martin F."/>
            <person name="Aerts A."/>
            <person name="Ahren D."/>
            <person name="Brun A."/>
            <person name="Danchin E.G.J."/>
            <person name="Duchaussoy F."/>
            <person name="Gibon J."/>
            <person name="Kohler A."/>
            <person name="Lindquist E."/>
            <person name="Pereda V."/>
            <person name="Salamov A."/>
            <person name="Shapiro H.J."/>
            <person name="Wuyts J."/>
            <person name="Blaudez D."/>
            <person name="Buee M."/>
            <person name="Brokstein P."/>
            <person name="Canbaeck B."/>
            <person name="Cohen D."/>
            <person name="Courty P.E."/>
            <person name="Coutinho P.M."/>
            <person name="Delaruelle C."/>
            <person name="Detter J.C."/>
            <person name="Deveau A."/>
            <person name="DiFazio S."/>
            <person name="Duplessis S."/>
            <person name="Fraissinet-Tachet L."/>
            <person name="Lucic E."/>
            <person name="Frey-Klett P."/>
            <person name="Fourrey C."/>
            <person name="Feussner I."/>
            <person name="Gay G."/>
            <person name="Grimwood J."/>
            <person name="Hoegger P.J."/>
            <person name="Jain P."/>
            <person name="Kilaru S."/>
            <person name="Labbe J."/>
            <person name="Lin Y.C."/>
            <person name="Legue V."/>
            <person name="Le Tacon F."/>
            <person name="Marmeisse R."/>
            <person name="Melayah D."/>
            <person name="Montanini B."/>
            <person name="Muratet M."/>
            <person name="Nehls U."/>
            <person name="Niculita-Hirzel H."/>
            <person name="Oudot-Le Secq M.P."/>
            <person name="Peter M."/>
            <person name="Quesneville H."/>
            <person name="Rajashekar B."/>
            <person name="Reich M."/>
            <person name="Rouhier N."/>
            <person name="Schmutz J."/>
            <person name="Yin T."/>
            <person name="Chalot M."/>
            <person name="Henrissat B."/>
            <person name="Kuees U."/>
            <person name="Lucas S."/>
            <person name="Van de Peer Y."/>
            <person name="Podila G.K."/>
            <person name="Polle A."/>
            <person name="Pukkila P.J."/>
            <person name="Richardson P.M."/>
            <person name="Rouze P."/>
            <person name="Sanders I.R."/>
            <person name="Stajich J.E."/>
            <person name="Tunlid A."/>
            <person name="Tuskan G."/>
            <person name="Grigoriev I.V."/>
        </authorList>
    </citation>
    <scope>NUCLEOTIDE SEQUENCE [LARGE SCALE GENOMIC DNA]</scope>
    <source>
        <strain evidence="2">S238N-H82 / ATCC MYA-4686</strain>
    </source>
</reference>
<dbReference type="OrthoDB" id="10405691at2759"/>
<dbReference type="AlphaFoldDB" id="B0CT52"/>
<dbReference type="InParanoid" id="B0CT52"/>
<dbReference type="EMBL" id="DS547092">
    <property type="protein sequence ID" value="EDR14447.1"/>
    <property type="molecule type" value="Genomic_DNA"/>
</dbReference>
<organism evidence="2">
    <name type="scientific">Laccaria bicolor (strain S238N-H82 / ATCC MYA-4686)</name>
    <name type="common">Bicoloured deceiver</name>
    <name type="synonym">Laccaria laccata var. bicolor</name>
    <dbReference type="NCBI Taxonomy" id="486041"/>
    <lineage>
        <taxon>Eukaryota</taxon>
        <taxon>Fungi</taxon>
        <taxon>Dikarya</taxon>
        <taxon>Basidiomycota</taxon>
        <taxon>Agaricomycotina</taxon>
        <taxon>Agaricomycetes</taxon>
        <taxon>Agaricomycetidae</taxon>
        <taxon>Agaricales</taxon>
        <taxon>Agaricineae</taxon>
        <taxon>Hydnangiaceae</taxon>
        <taxon>Laccaria</taxon>
    </lineage>
</organism>
<keyword evidence="2" id="KW-1185">Reference proteome</keyword>